<dbReference type="InterPro" id="IPR031127">
    <property type="entry name" value="E3_UB_ligase_RBR"/>
</dbReference>
<comment type="catalytic activity">
    <reaction evidence="1">
        <text>[E2 ubiquitin-conjugating enzyme]-S-ubiquitinyl-L-cysteine + [acceptor protein]-L-lysine = [E2 ubiquitin-conjugating enzyme]-L-cysteine + [acceptor protein]-N(6)-ubiquitinyl-L-lysine.</text>
        <dbReference type="EC" id="2.3.2.31"/>
    </reaction>
</comment>
<dbReference type="Gene3D" id="1.20.120.1750">
    <property type="match status" value="1"/>
</dbReference>
<keyword evidence="9 12" id="KW-0863">Zinc-finger</keyword>
<dbReference type="GO" id="GO:0016567">
    <property type="term" value="P:protein ubiquitination"/>
    <property type="evidence" value="ECO:0007669"/>
    <property type="project" value="UniProtKB-UniPathway"/>
</dbReference>
<feature type="domain" description="RING-type" evidence="13">
    <location>
        <begin position="89"/>
        <end position="134"/>
    </location>
</feature>
<evidence type="ECO:0000313" key="16">
    <source>
        <dbReference type="EMBL" id="WOH04105.1"/>
    </source>
</evidence>
<gene>
    <name evidence="15" type="ORF">DCAR_022651</name>
    <name evidence="16" type="ORF">DCAR_0623511</name>
</gene>
<dbReference type="PROSITE" id="PS51873">
    <property type="entry name" value="TRIAD"/>
    <property type="match status" value="1"/>
</dbReference>
<dbReference type="SUPFAM" id="SSF57850">
    <property type="entry name" value="RING/U-box"/>
    <property type="match status" value="3"/>
</dbReference>
<evidence type="ECO:0000313" key="15">
    <source>
        <dbReference type="EMBL" id="KZM89984.1"/>
    </source>
</evidence>
<dbReference type="GO" id="GO:0008270">
    <property type="term" value="F:zinc ion binding"/>
    <property type="evidence" value="ECO:0007669"/>
    <property type="project" value="UniProtKB-KW"/>
</dbReference>
<dbReference type="EMBL" id="LNRQ01000006">
    <property type="protein sequence ID" value="KZM89984.1"/>
    <property type="molecule type" value="Genomic_DNA"/>
</dbReference>
<dbReference type="PROSITE" id="PS00518">
    <property type="entry name" value="ZF_RING_1"/>
    <property type="match status" value="1"/>
</dbReference>
<dbReference type="InterPro" id="IPR044066">
    <property type="entry name" value="TRIAD_supradom"/>
</dbReference>
<dbReference type="SMART" id="SM00647">
    <property type="entry name" value="IBR"/>
    <property type="match status" value="1"/>
</dbReference>
<protein>
    <recommendedName>
        <fullName evidence="5">RBR-type E3 ubiquitin transferase</fullName>
        <ecNumber evidence="5">2.3.2.31</ecNumber>
    </recommendedName>
</protein>
<evidence type="ECO:0000256" key="2">
    <source>
        <dbReference type="ARBA" id="ARBA00001947"/>
    </source>
</evidence>
<feature type="domain" description="RING-type" evidence="14">
    <location>
        <begin position="85"/>
        <end position="299"/>
    </location>
</feature>
<dbReference type="AlphaFoldDB" id="A0A164V8Z3"/>
<evidence type="ECO:0000256" key="7">
    <source>
        <dbReference type="ARBA" id="ARBA00022723"/>
    </source>
</evidence>
<dbReference type="InterPro" id="IPR013083">
    <property type="entry name" value="Znf_RING/FYVE/PHD"/>
</dbReference>
<organism evidence="15">
    <name type="scientific">Daucus carota subsp. sativus</name>
    <name type="common">Carrot</name>
    <dbReference type="NCBI Taxonomy" id="79200"/>
    <lineage>
        <taxon>Eukaryota</taxon>
        <taxon>Viridiplantae</taxon>
        <taxon>Streptophyta</taxon>
        <taxon>Embryophyta</taxon>
        <taxon>Tracheophyta</taxon>
        <taxon>Spermatophyta</taxon>
        <taxon>Magnoliopsida</taxon>
        <taxon>eudicotyledons</taxon>
        <taxon>Gunneridae</taxon>
        <taxon>Pentapetalae</taxon>
        <taxon>asterids</taxon>
        <taxon>campanulids</taxon>
        <taxon>Apiales</taxon>
        <taxon>Apiaceae</taxon>
        <taxon>Apioideae</taxon>
        <taxon>Scandiceae</taxon>
        <taxon>Daucinae</taxon>
        <taxon>Daucus</taxon>
        <taxon>Daucus sect. Daucus</taxon>
    </lineage>
</organism>
<evidence type="ECO:0000256" key="6">
    <source>
        <dbReference type="ARBA" id="ARBA00022679"/>
    </source>
</evidence>
<dbReference type="EC" id="2.3.2.31" evidence="5"/>
<evidence type="ECO:0000256" key="3">
    <source>
        <dbReference type="ARBA" id="ARBA00003976"/>
    </source>
</evidence>
<evidence type="ECO:0000256" key="1">
    <source>
        <dbReference type="ARBA" id="ARBA00001798"/>
    </source>
</evidence>
<accession>A0A164V8Z3</accession>
<keyword evidence="7" id="KW-0479">Metal-binding</keyword>
<dbReference type="UniPathway" id="UPA00143"/>
<dbReference type="InterPro" id="IPR027370">
    <property type="entry name" value="Znf-RING_euk"/>
</dbReference>
<dbReference type="FunFam" id="3.30.40.10:FF:000230">
    <property type="entry name" value="RBR-type E3 ubiquitin transferase"/>
    <property type="match status" value="1"/>
</dbReference>
<dbReference type="Pfam" id="PF01485">
    <property type="entry name" value="IBR"/>
    <property type="match status" value="1"/>
</dbReference>
<dbReference type="GO" id="GO:0061630">
    <property type="term" value="F:ubiquitin protein ligase activity"/>
    <property type="evidence" value="ECO:0007669"/>
    <property type="project" value="UniProtKB-EC"/>
</dbReference>
<dbReference type="Gene3D" id="2.20.25.20">
    <property type="match status" value="1"/>
</dbReference>
<reference evidence="16" key="2">
    <citation type="submission" date="2022-03" db="EMBL/GenBank/DDBJ databases">
        <title>Draft title - Genomic analysis of global carrot germplasm unveils the trajectory of domestication and the origin of high carotenoid orange carrot.</title>
        <authorList>
            <person name="Iorizzo M."/>
            <person name="Ellison S."/>
            <person name="Senalik D."/>
            <person name="Macko-Podgorni A."/>
            <person name="Grzebelus D."/>
            <person name="Bostan H."/>
            <person name="Rolling W."/>
            <person name="Curaba J."/>
            <person name="Simon P."/>
        </authorList>
    </citation>
    <scope>NUCLEOTIDE SEQUENCE</scope>
    <source>
        <tissue evidence="16">Leaf</tissue>
    </source>
</reference>
<evidence type="ECO:0000256" key="11">
    <source>
        <dbReference type="ARBA" id="ARBA00022833"/>
    </source>
</evidence>
<dbReference type="CDD" id="cd22582">
    <property type="entry name" value="BRcat_RBR_unk"/>
    <property type="match status" value="1"/>
</dbReference>
<dbReference type="InterPro" id="IPR002867">
    <property type="entry name" value="IBR_dom"/>
</dbReference>
<evidence type="ECO:0000256" key="5">
    <source>
        <dbReference type="ARBA" id="ARBA00012251"/>
    </source>
</evidence>
<dbReference type="Proteomes" id="UP000077755">
    <property type="component" value="Chromosome 6"/>
</dbReference>
<evidence type="ECO:0000259" key="13">
    <source>
        <dbReference type="PROSITE" id="PS50089"/>
    </source>
</evidence>
<reference evidence="15" key="1">
    <citation type="journal article" date="2016" name="Nat. Genet.">
        <title>A high-quality carrot genome assembly provides new insights into carotenoid accumulation and asterid genome evolution.</title>
        <authorList>
            <person name="Iorizzo M."/>
            <person name="Ellison S."/>
            <person name="Senalik D."/>
            <person name="Zeng P."/>
            <person name="Satapoomin P."/>
            <person name="Huang J."/>
            <person name="Bowman M."/>
            <person name="Iovene M."/>
            <person name="Sanseverino W."/>
            <person name="Cavagnaro P."/>
            <person name="Yildiz M."/>
            <person name="Macko-Podgorni A."/>
            <person name="Moranska E."/>
            <person name="Grzebelus E."/>
            <person name="Grzebelus D."/>
            <person name="Ashrafi H."/>
            <person name="Zheng Z."/>
            <person name="Cheng S."/>
            <person name="Spooner D."/>
            <person name="Van Deynze A."/>
            <person name="Simon P."/>
        </authorList>
    </citation>
    <scope>NUCLEOTIDE SEQUENCE [LARGE SCALE GENOMIC DNA]</scope>
    <source>
        <tissue evidence="15">Leaf</tissue>
    </source>
</reference>
<dbReference type="InterPro" id="IPR017907">
    <property type="entry name" value="Znf_RING_CS"/>
</dbReference>
<comment type="similarity">
    <text evidence="4">Belongs to the RBR family. Ariadne subfamily.</text>
</comment>
<evidence type="ECO:0000256" key="4">
    <source>
        <dbReference type="ARBA" id="ARBA00005884"/>
    </source>
</evidence>
<keyword evidence="8" id="KW-0677">Repeat</keyword>
<dbReference type="Pfam" id="PF13445">
    <property type="entry name" value="zf-RING_UBOX"/>
    <property type="match status" value="1"/>
</dbReference>
<evidence type="ECO:0000256" key="12">
    <source>
        <dbReference type="PROSITE-ProRule" id="PRU00175"/>
    </source>
</evidence>
<keyword evidence="11" id="KW-0862">Zinc</keyword>
<evidence type="ECO:0000313" key="17">
    <source>
        <dbReference type="Proteomes" id="UP000077755"/>
    </source>
</evidence>
<dbReference type="Gramene" id="KZM89984">
    <property type="protein sequence ID" value="KZM89984"/>
    <property type="gene ID" value="DCAR_022651"/>
</dbReference>
<dbReference type="PANTHER" id="PTHR11685">
    <property type="entry name" value="RBR FAMILY RING FINGER AND IBR DOMAIN-CONTAINING"/>
    <property type="match status" value="1"/>
</dbReference>
<sequence length="299" mass="34214">MAGSSTSCTSALVDEFYFSALFDEENIFPVSDENYANQMQLQEVLMSAVISSTTLQNMQQSEVEIPASKKGKKIVEKDTGEASQSQSLCNICFDYKGTKEMFSSPSCRHTFCKDCIGKYVASKIHENVTRINCPDMNCKEGVIGPDICREIVPKEVLERWENVLCESLFIGSQKFYCPFKDCSAVMLDDGEEKVLASECPNCRRLFCAQCKVAWHAGIDCSQFQNLNVNERENGDIMLMELAKNKKWRRCPKCKFYVEKVAGCLSIHCRQELNFFFFTQRTHCIIVIEQFNSFYHYYCS</sequence>
<evidence type="ECO:0000256" key="8">
    <source>
        <dbReference type="ARBA" id="ARBA00022737"/>
    </source>
</evidence>
<keyword evidence="6" id="KW-0808">Transferase</keyword>
<proteinExistence type="inferred from homology"/>
<comment type="function">
    <text evidence="3">Might act as an E3 ubiquitin-protein ligase, or as part of E3 complex, which accepts ubiquitin from specific E2 ubiquitin-conjugating enzymes and then transfers it to substrates.</text>
</comment>
<dbReference type="SMART" id="SM00184">
    <property type="entry name" value="RING"/>
    <property type="match status" value="1"/>
</dbReference>
<dbReference type="Gene3D" id="3.30.40.10">
    <property type="entry name" value="Zinc/RING finger domain, C3HC4 (zinc finger)"/>
    <property type="match status" value="1"/>
</dbReference>
<comment type="cofactor">
    <cofactor evidence="2">
        <name>Zn(2+)</name>
        <dbReference type="ChEBI" id="CHEBI:29105"/>
    </cofactor>
</comment>
<name>A0A164V8Z3_DAUCS</name>
<keyword evidence="17" id="KW-1185">Reference proteome</keyword>
<evidence type="ECO:0000256" key="10">
    <source>
        <dbReference type="ARBA" id="ARBA00022786"/>
    </source>
</evidence>
<keyword evidence="10" id="KW-0833">Ubl conjugation pathway</keyword>
<dbReference type="InterPro" id="IPR001841">
    <property type="entry name" value="Znf_RING"/>
</dbReference>
<dbReference type="OMA" id="CMVAAEM"/>
<evidence type="ECO:0000259" key="14">
    <source>
        <dbReference type="PROSITE" id="PS51873"/>
    </source>
</evidence>
<dbReference type="EMBL" id="CP093348">
    <property type="protein sequence ID" value="WOH04105.1"/>
    <property type="molecule type" value="Genomic_DNA"/>
</dbReference>
<dbReference type="PROSITE" id="PS50089">
    <property type="entry name" value="ZF_RING_2"/>
    <property type="match status" value="1"/>
</dbReference>
<evidence type="ECO:0000256" key="9">
    <source>
        <dbReference type="ARBA" id="ARBA00022771"/>
    </source>
</evidence>